<reference evidence="1 2" key="1">
    <citation type="submission" date="2021-02" db="EMBL/GenBank/DDBJ databases">
        <title>Niveibacterium changnyeongensis HC41.</title>
        <authorList>
            <person name="Kang M."/>
        </authorList>
    </citation>
    <scope>NUCLEOTIDE SEQUENCE [LARGE SCALE GENOMIC DNA]</scope>
    <source>
        <strain evidence="1 2">HC41</strain>
    </source>
</reference>
<name>A0ABX7M7F1_9RHOO</name>
<evidence type="ECO:0000313" key="1">
    <source>
        <dbReference type="EMBL" id="QSI76390.1"/>
    </source>
</evidence>
<dbReference type="Proteomes" id="UP000663570">
    <property type="component" value="Chromosome"/>
</dbReference>
<accession>A0ABX7M7F1</accession>
<dbReference type="RefSeq" id="WP_172203279.1">
    <property type="nucleotide sequence ID" value="NZ_CP071060.1"/>
</dbReference>
<protein>
    <submittedName>
        <fullName evidence="1">Uncharacterized protein</fullName>
    </submittedName>
</protein>
<keyword evidence="2" id="KW-1185">Reference proteome</keyword>
<gene>
    <name evidence="1" type="ORF">JY500_18305</name>
</gene>
<organism evidence="1 2">
    <name type="scientific">Niveibacterium microcysteis</name>
    <dbReference type="NCBI Taxonomy" id="2811415"/>
    <lineage>
        <taxon>Bacteria</taxon>
        <taxon>Pseudomonadati</taxon>
        <taxon>Pseudomonadota</taxon>
        <taxon>Betaproteobacteria</taxon>
        <taxon>Rhodocyclales</taxon>
        <taxon>Rhodocyclaceae</taxon>
        <taxon>Niveibacterium</taxon>
    </lineage>
</organism>
<sequence length="79" mass="8902">MSNAPVIERRTDSALRAKVDAAYALIAPFFDPSNQWAGRSQDMLAYRTLRDRMPELDASQAHLIVSVARRMARERGQPS</sequence>
<dbReference type="EMBL" id="CP071060">
    <property type="protein sequence ID" value="QSI76390.1"/>
    <property type="molecule type" value="Genomic_DNA"/>
</dbReference>
<evidence type="ECO:0000313" key="2">
    <source>
        <dbReference type="Proteomes" id="UP000663570"/>
    </source>
</evidence>
<proteinExistence type="predicted"/>